<reference evidence="2" key="1">
    <citation type="journal article" date="2018" name="DNA Res.">
        <title>Multiple hybrid de novo genome assembly of finger millet, an orphan allotetraploid crop.</title>
        <authorList>
            <person name="Hatakeyama M."/>
            <person name="Aluri S."/>
            <person name="Balachadran M.T."/>
            <person name="Sivarajan S.R."/>
            <person name="Patrignani A."/>
            <person name="Gruter S."/>
            <person name="Poveda L."/>
            <person name="Shimizu-Inatsugi R."/>
            <person name="Baeten J."/>
            <person name="Francoijs K.J."/>
            <person name="Nataraja K.N."/>
            <person name="Reddy Y.A.N."/>
            <person name="Phadnis S."/>
            <person name="Ravikumar R.L."/>
            <person name="Schlapbach R."/>
            <person name="Sreeman S.M."/>
            <person name="Shimizu K.K."/>
        </authorList>
    </citation>
    <scope>NUCLEOTIDE SEQUENCE</scope>
</reference>
<gene>
    <name evidence="2" type="primary">gb24757</name>
    <name evidence="2" type="ORF">PR202_gb24757</name>
</gene>
<organism evidence="2 3">
    <name type="scientific">Eleusine coracana subsp. coracana</name>
    <dbReference type="NCBI Taxonomy" id="191504"/>
    <lineage>
        <taxon>Eukaryota</taxon>
        <taxon>Viridiplantae</taxon>
        <taxon>Streptophyta</taxon>
        <taxon>Embryophyta</taxon>
        <taxon>Tracheophyta</taxon>
        <taxon>Spermatophyta</taxon>
        <taxon>Magnoliopsida</taxon>
        <taxon>Liliopsida</taxon>
        <taxon>Poales</taxon>
        <taxon>Poaceae</taxon>
        <taxon>PACMAD clade</taxon>
        <taxon>Chloridoideae</taxon>
        <taxon>Cynodonteae</taxon>
        <taxon>Eleusininae</taxon>
        <taxon>Eleusine</taxon>
    </lineage>
</organism>
<feature type="compositionally biased region" description="Basic and acidic residues" evidence="1">
    <location>
        <begin position="109"/>
        <end position="121"/>
    </location>
</feature>
<accession>A0AAV5FJV8</accession>
<dbReference type="EMBL" id="BQKI01000088">
    <property type="protein sequence ID" value="GJN35939.1"/>
    <property type="molecule type" value="Genomic_DNA"/>
</dbReference>
<evidence type="ECO:0000313" key="3">
    <source>
        <dbReference type="Proteomes" id="UP001054889"/>
    </source>
</evidence>
<evidence type="ECO:0000313" key="2">
    <source>
        <dbReference type="EMBL" id="GJN35939.1"/>
    </source>
</evidence>
<feature type="region of interest" description="Disordered" evidence="1">
    <location>
        <begin position="109"/>
        <end position="129"/>
    </location>
</feature>
<reference evidence="2" key="2">
    <citation type="submission" date="2021-12" db="EMBL/GenBank/DDBJ databases">
        <title>Resequencing data analysis of finger millet.</title>
        <authorList>
            <person name="Hatakeyama M."/>
            <person name="Aluri S."/>
            <person name="Balachadran M.T."/>
            <person name="Sivarajan S.R."/>
            <person name="Poveda L."/>
            <person name="Shimizu-Inatsugi R."/>
            <person name="Schlapbach R."/>
            <person name="Sreeman S.M."/>
            <person name="Shimizu K.K."/>
        </authorList>
    </citation>
    <scope>NUCLEOTIDE SEQUENCE</scope>
</reference>
<name>A0AAV5FJV8_ELECO</name>
<proteinExistence type="predicted"/>
<evidence type="ECO:0000256" key="1">
    <source>
        <dbReference type="SAM" id="MobiDB-lite"/>
    </source>
</evidence>
<comment type="caution">
    <text evidence="2">The sequence shown here is derived from an EMBL/GenBank/DDBJ whole genome shotgun (WGS) entry which is preliminary data.</text>
</comment>
<protein>
    <submittedName>
        <fullName evidence="2">Uncharacterized protein</fullName>
    </submittedName>
</protein>
<dbReference type="AlphaFoldDB" id="A0AAV5FJV8"/>
<keyword evidence="3" id="KW-1185">Reference proteome</keyword>
<sequence>MSTVDTLAAGKEAKVSGGSASRRVGVQAEAASRQVVVQAPRRVGVQAEAASRQGGVQVAPWVGVKTEGLTDGVVAEQRTALRGWGGGGEGAGRRVAARVCPAGGREERCRRGLGGGREREGTGGGGRAGTGLKFSGPCFSFQAEPLVQLPPLCTGLPS</sequence>
<dbReference type="Proteomes" id="UP001054889">
    <property type="component" value="Unassembled WGS sequence"/>
</dbReference>